<dbReference type="CDD" id="cd18785">
    <property type="entry name" value="SF2_C"/>
    <property type="match status" value="1"/>
</dbReference>
<dbReference type="Pfam" id="PF00271">
    <property type="entry name" value="Helicase_C"/>
    <property type="match status" value="1"/>
</dbReference>
<dbReference type="InterPro" id="IPR014001">
    <property type="entry name" value="Helicase_ATP-bd"/>
</dbReference>
<evidence type="ECO:0000259" key="6">
    <source>
        <dbReference type="PROSITE" id="PS51194"/>
    </source>
</evidence>
<dbReference type="Proteomes" id="UP000650524">
    <property type="component" value="Unassembled WGS sequence"/>
</dbReference>
<keyword evidence="4" id="KW-0067">ATP-binding</keyword>
<dbReference type="PROSITE" id="PS51192">
    <property type="entry name" value="HELICASE_ATP_BIND_1"/>
    <property type="match status" value="1"/>
</dbReference>
<dbReference type="GO" id="GO:0003677">
    <property type="term" value="F:DNA binding"/>
    <property type="evidence" value="ECO:0007669"/>
    <property type="project" value="InterPro"/>
</dbReference>
<dbReference type="PANTHER" id="PTHR11274:SF0">
    <property type="entry name" value="GENERAL TRANSCRIPTION AND DNA REPAIR FACTOR IIH HELICASE SUBUNIT XPB"/>
    <property type="match status" value="1"/>
</dbReference>
<dbReference type="InterPro" id="IPR027417">
    <property type="entry name" value="P-loop_NTPase"/>
</dbReference>
<accession>A0A8J6T748</accession>
<evidence type="ECO:0000259" key="5">
    <source>
        <dbReference type="PROSITE" id="PS51192"/>
    </source>
</evidence>
<evidence type="ECO:0000256" key="3">
    <source>
        <dbReference type="ARBA" id="ARBA00022806"/>
    </source>
</evidence>
<dbReference type="SMART" id="SM00487">
    <property type="entry name" value="DEXDc"/>
    <property type="match status" value="1"/>
</dbReference>
<evidence type="ECO:0000256" key="4">
    <source>
        <dbReference type="ARBA" id="ARBA00022840"/>
    </source>
</evidence>
<evidence type="ECO:0000256" key="1">
    <source>
        <dbReference type="ARBA" id="ARBA00022741"/>
    </source>
</evidence>
<dbReference type="SMART" id="SM00490">
    <property type="entry name" value="HELICc"/>
    <property type="match status" value="1"/>
</dbReference>
<keyword evidence="1" id="KW-0547">Nucleotide-binding</keyword>
<keyword evidence="3 7" id="KW-0347">Helicase</keyword>
<organism evidence="7 8">
    <name type="scientific">Candidatus Desulfacyla euxinica</name>
    <dbReference type="NCBI Taxonomy" id="2841693"/>
    <lineage>
        <taxon>Bacteria</taxon>
        <taxon>Deltaproteobacteria</taxon>
        <taxon>Candidatus Desulfacyla</taxon>
    </lineage>
</organism>
<keyword evidence="2" id="KW-0378">Hydrolase</keyword>
<feature type="domain" description="Helicase ATP-binding" evidence="5">
    <location>
        <begin position="109"/>
        <end position="257"/>
    </location>
</feature>
<dbReference type="GO" id="GO:0016787">
    <property type="term" value="F:hydrolase activity"/>
    <property type="evidence" value="ECO:0007669"/>
    <property type="project" value="UniProtKB-KW"/>
</dbReference>
<dbReference type="Gene3D" id="3.40.50.300">
    <property type="entry name" value="P-loop containing nucleotide triphosphate hydrolases"/>
    <property type="match status" value="2"/>
</dbReference>
<name>A0A8J6T748_9DELT</name>
<reference evidence="7 8" key="1">
    <citation type="submission" date="2020-08" db="EMBL/GenBank/DDBJ databases">
        <title>Bridging the membrane lipid divide: bacteria of the FCB group superphylum have the potential to synthesize archaeal ether lipids.</title>
        <authorList>
            <person name="Villanueva L."/>
            <person name="Von Meijenfeldt F.A.B."/>
            <person name="Westbye A.B."/>
            <person name="Yadav S."/>
            <person name="Hopmans E.C."/>
            <person name="Dutilh B.E."/>
            <person name="Sinninghe Damste J.S."/>
        </authorList>
    </citation>
    <scope>NUCLEOTIDE SEQUENCE [LARGE SCALE GENOMIC DNA]</scope>
    <source>
        <strain evidence="7">NIOZ-UU27</strain>
    </source>
</reference>
<evidence type="ECO:0000256" key="2">
    <source>
        <dbReference type="ARBA" id="ARBA00022801"/>
    </source>
</evidence>
<dbReference type="PROSITE" id="PS51194">
    <property type="entry name" value="HELICASE_CTER"/>
    <property type="match status" value="1"/>
</dbReference>
<dbReference type="InterPro" id="IPR001650">
    <property type="entry name" value="Helicase_C-like"/>
</dbReference>
<protein>
    <submittedName>
        <fullName evidence="7">DEAD/DEAH box helicase</fullName>
    </submittedName>
</protein>
<proteinExistence type="predicted"/>
<dbReference type="PANTHER" id="PTHR11274">
    <property type="entry name" value="RAD25/XP-B DNA REPAIR HELICASE"/>
    <property type="match status" value="1"/>
</dbReference>
<evidence type="ECO:0000313" key="8">
    <source>
        <dbReference type="Proteomes" id="UP000650524"/>
    </source>
</evidence>
<sequence>MIIHLKNNLTLTDIPRHLKTELMTRLSFQNPKFLEAKRMNRWVGKIPRYLHYYTEADDGLVIPRGFIRELLELCKERNVHYFIEDHRRVLPAVDFTFKGNLRPFQERAVADILEHDSGTVSSPTGSGKTVMALHVIAERRQPALVIVHTKELLYQWVDRIHSFLRILKEDVGIIGDGQKRVGDNITVALVQTLYKCADEVSPHIGFLIIDEAHRAPAIQFSSAVSSFDAKYTLALSATPFRRDKLTRLIYWFCGDLVHRVDPQTLTENGDILKVDAVIRETNFETFLNPSSEYSKVLSELTRDNERNHLITSDVVKETRNGGGICLVLSDRKQHCEDLQLLLRSRGLRPALLTGNVSDKDRQAIVEQLNQGKTKVLIATGQLIGEGFDCKGLSTLFLATPIRFEGRVIQYLGRVLRPGPGKTKAKVYDYADSKVGPLRVSAEARQRVYKGGF</sequence>
<dbReference type="AlphaFoldDB" id="A0A8J6T748"/>
<gene>
    <name evidence="7" type="ORF">H8E19_07400</name>
</gene>
<dbReference type="InterPro" id="IPR006935">
    <property type="entry name" value="Helicase/UvrB_N"/>
</dbReference>
<dbReference type="GO" id="GO:0004386">
    <property type="term" value="F:helicase activity"/>
    <property type="evidence" value="ECO:0007669"/>
    <property type="project" value="UniProtKB-KW"/>
</dbReference>
<comment type="caution">
    <text evidence="7">The sequence shown here is derived from an EMBL/GenBank/DDBJ whole genome shotgun (WGS) entry which is preliminary data.</text>
</comment>
<evidence type="ECO:0000313" key="7">
    <source>
        <dbReference type="EMBL" id="MBC8177216.1"/>
    </source>
</evidence>
<dbReference type="EMBL" id="JACNJD010000198">
    <property type="protein sequence ID" value="MBC8177216.1"/>
    <property type="molecule type" value="Genomic_DNA"/>
</dbReference>
<dbReference type="GO" id="GO:0005524">
    <property type="term" value="F:ATP binding"/>
    <property type="evidence" value="ECO:0007669"/>
    <property type="project" value="UniProtKB-KW"/>
</dbReference>
<dbReference type="CDD" id="cd17926">
    <property type="entry name" value="DEXHc_RE"/>
    <property type="match status" value="1"/>
</dbReference>
<dbReference type="InterPro" id="IPR050615">
    <property type="entry name" value="ATP-dep_DNA_Helicase"/>
</dbReference>
<dbReference type="SUPFAM" id="SSF52540">
    <property type="entry name" value="P-loop containing nucleoside triphosphate hydrolases"/>
    <property type="match status" value="2"/>
</dbReference>
<dbReference type="Pfam" id="PF04851">
    <property type="entry name" value="ResIII"/>
    <property type="match status" value="1"/>
</dbReference>
<feature type="domain" description="Helicase C-terminal" evidence="6">
    <location>
        <begin position="309"/>
        <end position="452"/>
    </location>
</feature>